<sequence length="259" mass="29094">MLANMAVGAAVVVGALAVAYIVFQLHLLPLPLASMAGKFFFFPMWPFTYLARRANYFTAIDDTVILGAVPVVFMGHMSQMAALGVRGVVNVCDEYQGPITAYKKCGIAQLRIPTVDHMEPTLEDILKAVEFIEYHKKLDARVYVHCKAGSGRSGAIVFCWLLKSTKMDLMEVQDFMRAKRRVRRKLYKQPNVLAFYNTLHPAATVPSHVESNELTSTTSINHLPYKYYLCPKVIAQMDISGVKLRSTFGEYKKIQMESN</sequence>
<organism evidence="6 7">
    <name type="scientific">Aphanomyces astaci</name>
    <name type="common">Crayfish plague agent</name>
    <dbReference type="NCBI Taxonomy" id="112090"/>
    <lineage>
        <taxon>Eukaryota</taxon>
        <taxon>Sar</taxon>
        <taxon>Stramenopiles</taxon>
        <taxon>Oomycota</taxon>
        <taxon>Saprolegniomycetes</taxon>
        <taxon>Saprolegniales</taxon>
        <taxon>Verrucalvaceae</taxon>
        <taxon>Aphanomyces</taxon>
    </lineage>
</organism>
<dbReference type="Gene3D" id="3.90.190.10">
    <property type="entry name" value="Protein tyrosine phosphatase superfamily"/>
    <property type="match status" value="1"/>
</dbReference>
<dbReference type="PROSITE" id="PS50054">
    <property type="entry name" value="TYR_PHOSPHATASE_DUAL"/>
    <property type="match status" value="1"/>
</dbReference>
<dbReference type="InterPro" id="IPR020422">
    <property type="entry name" value="TYR_PHOSPHATASE_DUAL_dom"/>
</dbReference>
<keyword evidence="3" id="KW-0472">Membrane</keyword>
<feature type="domain" description="Tyrosine-protein phosphatase" evidence="4">
    <location>
        <begin position="56"/>
        <end position="208"/>
    </location>
</feature>
<dbReference type="SMART" id="SM00195">
    <property type="entry name" value="DSPc"/>
    <property type="match status" value="1"/>
</dbReference>
<name>A0A6A5ABE5_APHAT</name>
<evidence type="ECO:0000259" key="5">
    <source>
        <dbReference type="PROSITE" id="PS50056"/>
    </source>
</evidence>
<evidence type="ECO:0000313" key="6">
    <source>
        <dbReference type="EMBL" id="KAF0774428.1"/>
    </source>
</evidence>
<evidence type="ECO:0000256" key="2">
    <source>
        <dbReference type="ARBA" id="ARBA00022912"/>
    </source>
</evidence>
<evidence type="ECO:0000256" key="3">
    <source>
        <dbReference type="SAM" id="Phobius"/>
    </source>
</evidence>
<dbReference type="FunFam" id="3.90.190.10:FF:000157">
    <property type="entry name" value="Protein-tyrosine phosphatase"/>
    <property type="match status" value="1"/>
</dbReference>
<dbReference type="InterPro" id="IPR029021">
    <property type="entry name" value="Prot-tyrosine_phosphatase-like"/>
</dbReference>
<dbReference type="GO" id="GO:0004721">
    <property type="term" value="F:phosphoprotein phosphatase activity"/>
    <property type="evidence" value="ECO:0007669"/>
    <property type="project" value="UniProtKB-KW"/>
</dbReference>
<dbReference type="PROSITE" id="PS00383">
    <property type="entry name" value="TYR_PHOSPHATASE_1"/>
    <property type="match status" value="1"/>
</dbReference>
<dbReference type="VEuPathDB" id="FungiDB:H257_01245"/>
<dbReference type="SUPFAM" id="SSF52799">
    <property type="entry name" value="(Phosphotyrosine protein) phosphatases II"/>
    <property type="match status" value="1"/>
</dbReference>
<keyword evidence="3" id="KW-0812">Transmembrane</keyword>
<dbReference type="Pfam" id="PF00782">
    <property type="entry name" value="DSPc"/>
    <property type="match status" value="1"/>
</dbReference>
<evidence type="ECO:0000259" key="4">
    <source>
        <dbReference type="PROSITE" id="PS50054"/>
    </source>
</evidence>
<keyword evidence="1" id="KW-0378">Hydrolase</keyword>
<protein>
    <submittedName>
        <fullName evidence="6">Uncharacterized protein</fullName>
    </submittedName>
</protein>
<proteinExistence type="predicted"/>
<feature type="domain" description="Tyrosine specific protein phosphatases" evidence="5">
    <location>
        <begin position="123"/>
        <end position="180"/>
    </location>
</feature>
<dbReference type="EMBL" id="VJMI01003800">
    <property type="protein sequence ID" value="KAF0774428.1"/>
    <property type="molecule type" value="Genomic_DNA"/>
</dbReference>
<feature type="transmembrane region" description="Helical" evidence="3">
    <location>
        <begin position="6"/>
        <end position="23"/>
    </location>
</feature>
<dbReference type="InterPro" id="IPR016130">
    <property type="entry name" value="Tyr_Pase_AS"/>
</dbReference>
<accession>A0A6A5ABE5</accession>
<reference evidence="6 7" key="1">
    <citation type="submission" date="2019-06" db="EMBL/GenBank/DDBJ databases">
        <title>Genomics analysis of Aphanomyces spp. identifies a new class of oomycete effector associated with host adaptation.</title>
        <authorList>
            <person name="Gaulin E."/>
        </authorList>
    </citation>
    <scope>NUCLEOTIDE SEQUENCE [LARGE SCALE GENOMIC DNA]</scope>
    <source>
        <strain evidence="6 7">E</strain>
    </source>
</reference>
<dbReference type="PANTHER" id="PTHR46274">
    <property type="entry name" value="PHOSPHATIDYLINOSITOL PHOSPHATASE"/>
    <property type="match status" value="1"/>
</dbReference>
<comment type="caution">
    <text evidence="6">The sequence shown here is derived from an EMBL/GenBank/DDBJ whole genome shotgun (WGS) entry which is preliminary data.</text>
</comment>
<evidence type="ECO:0000256" key="1">
    <source>
        <dbReference type="ARBA" id="ARBA00022801"/>
    </source>
</evidence>
<keyword evidence="3" id="KW-1133">Transmembrane helix</keyword>
<dbReference type="AlphaFoldDB" id="A0A6A5ABE5"/>
<evidence type="ECO:0000313" key="7">
    <source>
        <dbReference type="Proteomes" id="UP000469452"/>
    </source>
</evidence>
<keyword evidence="2" id="KW-0904">Protein phosphatase</keyword>
<dbReference type="PROSITE" id="PS50056">
    <property type="entry name" value="TYR_PHOSPHATASE_2"/>
    <property type="match status" value="1"/>
</dbReference>
<dbReference type="InterPro" id="IPR000340">
    <property type="entry name" value="Dual-sp_phosphatase_cat-dom"/>
</dbReference>
<dbReference type="PANTHER" id="PTHR46274:SF6">
    <property type="entry name" value="TYR_PHOSPHATASE_2 DOMAIN-CONTAINING PROTEIN"/>
    <property type="match status" value="1"/>
</dbReference>
<dbReference type="InterPro" id="IPR000387">
    <property type="entry name" value="Tyr_Pase_dom"/>
</dbReference>
<gene>
    <name evidence="6" type="ORF">AaE_001873</name>
</gene>
<dbReference type="Proteomes" id="UP000469452">
    <property type="component" value="Unassembled WGS sequence"/>
</dbReference>